<organism evidence="7">
    <name type="scientific">Alexandrium monilatum</name>
    <dbReference type="NCBI Taxonomy" id="311494"/>
    <lineage>
        <taxon>Eukaryota</taxon>
        <taxon>Sar</taxon>
        <taxon>Alveolata</taxon>
        <taxon>Dinophyceae</taxon>
        <taxon>Gonyaulacales</taxon>
        <taxon>Pyrocystaceae</taxon>
        <taxon>Alexandrium</taxon>
    </lineage>
</organism>
<dbReference type="InterPro" id="IPR039309">
    <property type="entry name" value="BT1"/>
</dbReference>
<dbReference type="AlphaFoldDB" id="A0A7S4PYW0"/>
<comment type="subcellular location">
    <subcellularLocation>
        <location evidence="1">Membrane</location>
        <topology evidence="1">Multi-pass membrane protein</topology>
    </subcellularLocation>
</comment>
<evidence type="ECO:0000313" key="7">
    <source>
        <dbReference type="EMBL" id="CAE4566991.1"/>
    </source>
</evidence>
<evidence type="ECO:0000256" key="4">
    <source>
        <dbReference type="ARBA" id="ARBA00022989"/>
    </source>
</evidence>
<name>A0A7S4PYW0_9DINO</name>
<keyword evidence="2" id="KW-0813">Transport</keyword>
<dbReference type="Pfam" id="PF03092">
    <property type="entry name" value="BT1"/>
    <property type="match status" value="1"/>
</dbReference>
<evidence type="ECO:0000256" key="3">
    <source>
        <dbReference type="ARBA" id="ARBA00022692"/>
    </source>
</evidence>
<dbReference type="GO" id="GO:0016020">
    <property type="term" value="C:membrane"/>
    <property type="evidence" value="ECO:0007669"/>
    <property type="project" value="UniProtKB-SubCell"/>
</dbReference>
<evidence type="ECO:0000256" key="6">
    <source>
        <dbReference type="SAM" id="Phobius"/>
    </source>
</evidence>
<keyword evidence="5 6" id="KW-0472">Membrane</keyword>
<evidence type="ECO:0000256" key="1">
    <source>
        <dbReference type="ARBA" id="ARBA00004141"/>
    </source>
</evidence>
<proteinExistence type="predicted"/>
<feature type="transmembrane region" description="Helical" evidence="6">
    <location>
        <begin position="64"/>
        <end position="91"/>
    </location>
</feature>
<evidence type="ECO:0000256" key="5">
    <source>
        <dbReference type="ARBA" id="ARBA00023136"/>
    </source>
</evidence>
<accession>A0A7S4PYW0</accession>
<protein>
    <submittedName>
        <fullName evidence="7">Uncharacterized protein</fullName>
    </submittedName>
</protein>
<sequence length="115" mass="11956">MTTAVGASAFIVLGFLPQHLTPLPLFVCCCFLAVLQVVTSDILTQGKFAEKVNASTSLMGGKDLLNFVWFGIDAAALVGVASSGFVIHFLGAKAVCTSSLRFLPCSASPQCGWVG</sequence>
<dbReference type="EMBL" id="HBNR01010104">
    <property type="protein sequence ID" value="CAE4566991.1"/>
    <property type="molecule type" value="Transcribed_RNA"/>
</dbReference>
<reference evidence="7" key="1">
    <citation type="submission" date="2021-01" db="EMBL/GenBank/DDBJ databases">
        <authorList>
            <person name="Corre E."/>
            <person name="Pelletier E."/>
            <person name="Niang G."/>
            <person name="Scheremetjew M."/>
            <person name="Finn R."/>
            <person name="Kale V."/>
            <person name="Holt S."/>
            <person name="Cochrane G."/>
            <person name="Meng A."/>
            <person name="Brown T."/>
            <person name="Cohen L."/>
        </authorList>
    </citation>
    <scope>NUCLEOTIDE SEQUENCE</scope>
    <source>
        <strain evidence="7">CCMP3105</strain>
    </source>
</reference>
<gene>
    <name evidence="7" type="ORF">AMON00008_LOCUS6610</name>
</gene>
<keyword evidence="3 6" id="KW-0812">Transmembrane</keyword>
<evidence type="ECO:0000256" key="2">
    <source>
        <dbReference type="ARBA" id="ARBA00022448"/>
    </source>
</evidence>
<feature type="transmembrane region" description="Helical" evidence="6">
    <location>
        <begin position="23"/>
        <end position="43"/>
    </location>
</feature>
<keyword evidence="4 6" id="KW-1133">Transmembrane helix</keyword>